<evidence type="ECO:0000313" key="1">
    <source>
        <dbReference type="EMBL" id="JAP08445.1"/>
    </source>
</evidence>
<sequence>STRVDHLQTVENIETNTFENKALNSQGKGKANYICTQNFLTCQQLDIVNYNEQHIHGQTNLHKNRGKILYVSLTFIKHVNIVK</sequence>
<dbReference type="EMBL" id="GEDG01036898">
    <property type="protein sequence ID" value="JAP08445.1"/>
    <property type="molecule type" value="Transcribed_RNA"/>
</dbReference>
<accession>A0A0V0GKT2</accession>
<name>A0A0V0GKT2_SOLCH</name>
<dbReference type="AlphaFoldDB" id="A0A0V0GKT2"/>
<protein>
    <submittedName>
        <fullName evidence="1">Putative ovule protein</fullName>
    </submittedName>
</protein>
<organism evidence="1">
    <name type="scientific">Solanum chacoense</name>
    <name type="common">Chaco potato</name>
    <dbReference type="NCBI Taxonomy" id="4108"/>
    <lineage>
        <taxon>Eukaryota</taxon>
        <taxon>Viridiplantae</taxon>
        <taxon>Streptophyta</taxon>
        <taxon>Embryophyta</taxon>
        <taxon>Tracheophyta</taxon>
        <taxon>Spermatophyta</taxon>
        <taxon>Magnoliopsida</taxon>
        <taxon>eudicotyledons</taxon>
        <taxon>Gunneridae</taxon>
        <taxon>Pentapetalae</taxon>
        <taxon>asterids</taxon>
        <taxon>lamiids</taxon>
        <taxon>Solanales</taxon>
        <taxon>Solanaceae</taxon>
        <taxon>Solanoideae</taxon>
        <taxon>Solaneae</taxon>
        <taxon>Solanum</taxon>
    </lineage>
</organism>
<proteinExistence type="predicted"/>
<reference evidence="1" key="1">
    <citation type="submission" date="2015-12" db="EMBL/GenBank/DDBJ databases">
        <title>Gene expression during late stages of embryo sac development: a critical building block for successful pollen-pistil interactions.</title>
        <authorList>
            <person name="Liu Y."/>
            <person name="Joly V."/>
            <person name="Sabar M."/>
            <person name="Matton D.P."/>
        </authorList>
    </citation>
    <scope>NUCLEOTIDE SEQUENCE</scope>
</reference>
<feature type="non-terminal residue" evidence="1">
    <location>
        <position position="1"/>
    </location>
</feature>